<dbReference type="InterPro" id="IPR050712">
    <property type="entry name" value="NAD(P)H-dep_reductase"/>
</dbReference>
<reference evidence="3 4" key="1">
    <citation type="submission" date="2020-08" db="EMBL/GenBank/DDBJ databases">
        <title>Cohnella phylogeny.</title>
        <authorList>
            <person name="Dunlap C."/>
        </authorList>
    </citation>
    <scope>NUCLEOTIDE SEQUENCE [LARGE SCALE GENOMIC DNA]</scope>
    <source>
        <strain evidence="3 4">DSM 28246</strain>
    </source>
</reference>
<dbReference type="Gene3D" id="3.40.50.360">
    <property type="match status" value="1"/>
</dbReference>
<comment type="similarity">
    <text evidence="1">Belongs to the azoreductase type 2 family.</text>
</comment>
<accession>A0A7X0RX16</accession>
<dbReference type="GO" id="GO:0016491">
    <property type="term" value="F:oxidoreductase activity"/>
    <property type="evidence" value="ECO:0007669"/>
    <property type="project" value="InterPro"/>
</dbReference>
<dbReference type="RefSeq" id="WP_185673073.1">
    <property type="nucleotide sequence ID" value="NZ_JACJVP010000066.1"/>
</dbReference>
<protein>
    <submittedName>
        <fullName evidence="3">NAD(P)H-dependent oxidoreductase</fullName>
    </submittedName>
</protein>
<dbReference type="SUPFAM" id="SSF52218">
    <property type="entry name" value="Flavoproteins"/>
    <property type="match status" value="1"/>
</dbReference>
<dbReference type="PANTHER" id="PTHR30543:SF21">
    <property type="entry name" value="NAD(P)H-DEPENDENT FMN REDUCTASE LOT6"/>
    <property type="match status" value="1"/>
</dbReference>
<dbReference type="PANTHER" id="PTHR30543">
    <property type="entry name" value="CHROMATE REDUCTASE"/>
    <property type="match status" value="1"/>
</dbReference>
<dbReference type="Pfam" id="PF03358">
    <property type="entry name" value="FMN_red"/>
    <property type="match status" value="1"/>
</dbReference>
<organism evidence="3 4">
    <name type="scientific">Cohnella nanjingensis</name>
    <dbReference type="NCBI Taxonomy" id="1387779"/>
    <lineage>
        <taxon>Bacteria</taxon>
        <taxon>Bacillati</taxon>
        <taxon>Bacillota</taxon>
        <taxon>Bacilli</taxon>
        <taxon>Bacillales</taxon>
        <taxon>Paenibacillaceae</taxon>
        <taxon>Cohnella</taxon>
    </lineage>
</organism>
<dbReference type="Proteomes" id="UP000547209">
    <property type="component" value="Unassembled WGS sequence"/>
</dbReference>
<name>A0A7X0RX16_9BACL</name>
<dbReference type="GO" id="GO:0010181">
    <property type="term" value="F:FMN binding"/>
    <property type="evidence" value="ECO:0007669"/>
    <property type="project" value="TreeGrafter"/>
</dbReference>
<sequence>MKIAAIVGSIRKDSYNLKLAQYVKERYKDRFELEILSLRDLPIYDQDIENTPPEAVTKFKAKVAAADAVLWITPEYNGTISGVLGNAIDWLSRVDKVMVGKPSWIMGASMGLMGTVKAQLHLREILFAMGLSSPLLPGNEVYVGAVHEKFDAEGNLIHEPTVKFLDAVVDNFLKWYDTYHRATVAAK</sequence>
<keyword evidence="4" id="KW-1185">Reference proteome</keyword>
<feature type="domain" description="NADPH-dependent FMN reductase-like" evidence="2">
    <location>
        <begin position="1"/>
        <end position="145"/>
    </location>
</feature>
<gene>
    <name evidence="3" type="ORF">H7C19_31615</name>
</gene>
<evidence type="ECO:0000259" key="2">
    <source>
        <dbReference type="Pfam" id="PF03358"/>
    </source>
</evidence>
<dbReference type="GO" id="GO:0005829">
    <property type="term" value="C:cytosol"/>
    <property type="evidence" value="ECO:0007669"/>
    <property type="project" value="TreeGrafter"/>
</dbReference>
<proteinExistence type="inferred from homology"/>
<evidence type="ECO:0000313" key="3">
    <source>
        <dbReference type="EMBL" id="MBB6675216.1"/>
    </source>
</evidence>
<evidence type="ECO:0000256" key="1">
    <source>
        <dbReference type="ARBA" id="ARBA00009428"/>
    </source>
</evidence>
<dbReference type="InterPro" id="IPR029039">
    <property type="entry name" value="Flavoprotein-like_sf"/>
</dbReference>
<evidence type="ECO:0000313" key="4">
    <source>
        <dbReference type="Proteomes" id="UP000547209"/>
    </source>
</evidence>
<dbReference type="AlphaFoldDB" id="A0A7X0RX16"/>
<dbReference type="EMBL" id="JACJVP010000066">
    <property type="protein sequence ID" value="MBB6675216.1"/>
    <property type="molecule type" value="Genomic_DNA"/>
</dbReference>
<dbReference type="InterPro" id="IPR005025">
    <property type="entry name" value="FMN_Rdtase-like_dom"/>
</dbReference>
<comment type="caution">
    <text evidence="3">The sequence shown here is derived from an EMBL/GenBank/DDBJ whole genome shotgun (WGS) entry which is preliminary data.</text>
</comment>